<dbReference type="GO" id="GO:0005886">
    <property type="term" value="C:plasma membrane"/>
    <property type="evidence" value="ECO:0007669"/>
    <property type="project" value="TreeGrafter"/>
</dbReference>
<dbReference type="PROSITE" id="PS50109">
    <property type="entry name" value="HIS_KIN"/>
    <property type="match status" value="1"/>
</dbReference>
<feature type="transmembrane region" description="Helical" evidence="13">
    <location>
        <begin position="6"/>
        <end position="24"/>
    </location>
</feature>
<dbReference type="InterPro" id="IPR038377">
    <property type="entry name" value="Na/Glc_symporter_sf"/>
</dbReference>
<comment type="caution">
    <text evidence="16">The sequence shown here is derived from an EMBL/GenBank/DDBJ whole genome shotgun (WGS) entry which is preliminary data.</text>
</comment>
<dbReference type="Proteomes" id="UP000613768">
    <property type="component" value="Unassembled WGS sequence"/>
</dbReference>
<dbReference type="Gene3D" id="3.40.50.2300">
    <property type="match status" value="1"/>
</dbReference>
<evidence type="ECO:0000256" key="9">
    <source>
        <dbReference type="ARBA" id="ARBA00022989"/>
    </source>
</evidence>
<dbReference type="SUPFAM" id="SSF47384">
    <property type="entry name" value="Homodimeric domain of signal transducing histidine kinase"/>
    <property type="match status" value="1"/>
</dbReference>
<evidence type="ECO:0000256" key="13">
    <source>
        <dbReference type="SAM" id="Phobius"/>
    </source>
</evidence>
<evidence type="ECO:0000256" key="4">
    <source>
        <dbReference type="ARBA" id="ARBA00012438"/>
    </source>
</evidence>
<sequence>MLSTGGLALAALIWLGLLFGVAVWGDRQRLGPRAAAVVYSLSLAVYCTSWTFYGTVAQGAKHGWWLPPTFLGTILLYLLALPFLERLLDRAKSVNATSVADFIASRFGQSTGLAALITGLIVIGMLPYVALQLKAVAMSYSALVAAGSDPPAWQDSALYVAILMAAFAMLFGTRRASSTESNHGLVLAVAFEALFKLAAMLAVGAFVLWQLYDGPLQLHAQSIDLLRGQQDPRWGTYATLAFLGVLAMFTLPHQFHVGVIECGDRRQLRTAAWLFPLFLLLISLPIWPLAAAGSLQLQAIGLPADLYVMGLPLASDAQGLTVLVFLGGVAAAAGMVILASLSISIMVSNHWAAPLLVRRGWPLHRWWGDVRSIRRLGIAGVLGLSYVYSRVLADHDSLAEIGAQSFSALAQLGPAVVLAVYRPRISAKAIGAGVIAGFLVWAYVLILPLLMVDGGAVLRQSLGWLSPSDLAGLGSWDALPRAVLLSLATNLLVLGLVARGWPHAATVQPVGTLDRGLLQPIAVRFLGETRASQVLGSAGEGAARFEERLTQAFTSVLGASSTRLLLDTARRGSNRQLEQVATLVGDAAQAARFSQQVLGAALENMSQGISVVDADLRLVAWNRRYVELFQFPPELLQIGRPIEDLIRHALSVLQNEYDDALSVRRRLQHLRDGTPHHGERRFPDGSIVEIRGEPMSAGGFVTTYTDVTAFRRTEAELKVAAESLERRVEERTAALNLARNEAEQANQAKSRLLAAITHDMAQPLNAAKLFAYSQARKLDSAAPVLDELRLDNGNLIAALGSAEDLLGSLLDISRLGAGAMQPKWSAVAVSELIDRLAAEFGLLSAEKGLDFRARGLDGYVWADPQMLRRVLQNFLSNALRYTERGGLLLAARRRGEYVRFEVWDTGPGIAEAQRSLVFQEFRRLSQGGRGLGLGLAIAQRMAKLLGARLELKSRPGRGSVFALEVATCAAPAKIAPSAVSAQAVQGRRVLVLDNDAEVLAGMRSLLGAWGCTVEAVRRSEEFIDRLANRQAEAMPFEVLILDYHLDAGARGLDLLDRLPEHASSLPRVLITADHDPAIRAEAEARGCFILHKPVKPLALRSLMARL</sequence>
<dbReference type="SUPFAM" id="SSF55785">
    <property type="entry name" value="PYP-like sensor domain (PAS domain)"/>
    <property type="match status" value="1"/>
</dbReference>
<dbReference type="InterPro" id="IPR003661">
    <property type="entry name" value="HisK_dim/P_dom"/>
</dbReference>
<keyword evidence="17" id="KW-1185">Reference proteome</keyword>
<dbReference type="PANTHER" id="PTHR43047">
    <property type="entry name" value="TWO-COMPONENT HISTIDINE PROTEIN KINASE"/>
    <property type="match status" value="1"/>
</dbReference>
<feature type="domain" description="Histidine kinase" evidence="14">
    <location>
        <begin position="755"/>
        <end position="969"/>
    </location>
</feature>
<dbReference type="InterPro" id="IPR036097">
    <property type="entry name" value="HisK_dim/P_sf"/>
</dbReference>
<dbReference type="InterPro" id="IPR003594">
    <property type="entry name" value="HATPase_dom"/>
</dbReference>
<evidence type="ECO:0000313" key="16">
    <source>
        <dbReference type="EMBL" id="MBD8526515.1"/>
    </source>
</evidence>
<evidence type="ECO:0000313" key="17">
    <source>
        <dbReference type="Proteomes" id="UP000613768"/>
    </source>
</evidence>
<feature type="transmembrane region" description="Helical" evidence="13">
    <location>
        <begin position="156"/>
        <end position="173"/>
    </location>
</feature>
<dbReference type="InterPro" id="IPR000014">
    <property type="entry name" value="PAS"/>
</dbReference>
<accession>A0AAW3ZKA4</accession>
<dbReference type="SMART" id="SM00448">
    <property type="entry name" value="REC"/>
    <property type="match status" value="1"/>
</dbReference>
<evidence type="ECO:0000256" key="1">
    <source>
        <dbReference type="ARBA" id="ARBA00000085"/>
    </source>
</evidence>
<dbReference type="EC" id="2.7.13.3" evidence="4"/>
<feature type="transmembrane region" description="Helical" evidence="13">
    <location>
        <begin position="433"/>
        <end position="458"/>
    </location>
</feature>
<feature type="transmembrane region" description="Helical" evidence="13">
    <location>
        <begin position="272"/>
        <end position="299"/>
    </location>
</feature>
<dbReference type="Gene3D" id="3.30.565.10">
    <property type="entry name" value="Histidine kinase-like ATPase, C-terminal domain"/>
    <property type="match status" value="1"/>
</dbReference>
<evidence type="ECO:0000256" key="6">
    <source>
        <dbReference type="ARBA" id="ARBA00022679"/>
    </source>
</evidence>
<proteinExistence type="inferred from homology"/>
<feature type="modified residue" description="4-aspartylphosphate" evidence="11">
    <location>
        <position position="1042"/>
    </location>
</feature>
<feature type="domain" description="Response regulatory" evidence="15">
    <location>
        <begin position="988"/>
        <end position="1106"/>
    </location>
</feature>
<dbReference type="GO" id="GO:0000155">
    <property type="term" value="F:phosphorelay sensor kinase activity"/>
    <property type="evidence" value="ECO:0007669"/>
    <property type="project" value="InterPro"/>
</dbReference>
<reference evidence="16 17" key="1">
    <citation type="submission" date="2020-09" db="EMBL/GenBank/DDBJ databases">
        <title>Pseudoxanthomonas sp. CAU 1598 isolated from sand of Yaerae Beach.</title>
        <authorList>
            <person name="Kim W."/>
        </authorList>
    </citation>
    <scope>NUCLEOTIDE SEQUENCE [LARGE SCALE GENOMIC DNA]</scope>
    <source>
        <strain evidence="16 17">CAU 1598</strain>
    </source>
</reference>
<evidence type="ECO:0000256" key="3">
    <source>
        <dbReference type="ARBA" id="ARBA00006434"/>
    </source>
</evidence>
<dbReference type="InterPro" id="IPR011006">
    <property type="entry name" value="CheY-like_superfamily"/>
</dbReference>
<keyword evidence="5 11" id="KW-0597">Phosphoprotein</keyword>
<dbReference type="EMBL" id="JACYTR010000024">
    <property type="protein sequence ID" value="MBD8526515.1"/>
    <property type="molecule type" value="Genomic_DNA"/>
</dbReference>
<name>A0AAW3ZKA4_9GAMM</name>
<dbReference type="Gene3D" id="1.20.1730.10">
    <property type="entry name" value="Sodium/glucose cotransporter"/>
    <property type="match status" value="1"/>
</dbReference>
<feature type="transmembrane region" description="Helical" evidence="13">
    <location>
        <begin position="319"/>
        <end position="352"/>
    </location>
</feature>
<evidence type="ECO:0000256" key="7">
    <source>
        <dbReference type="ARBA" id="ARBA00022692"/>
    </source>
</evidence>
<evidence type="ECO:0000256" key="2">
    <source>
        <dbReference type="ARBA" id="ARBA00004141"/>
    </source>
</evidence>
<comment type="similarity">
    <text evidence="3">Belongs to the sodium:solute symporter (SSF) (TC 2.A.21) family.</text>
</comment>
<dbReference type="PRINTS" id="PR00344">
    <property type="entry name" value="BCTRLSENSOR"/>
</dbReference>
<protein>
    <recommendedName>
        <fullName evidence="4">histidine kinase</fullName>
        <ecNumber evidence="4">2.7.13.3</ecNumber>
    </recommendedName>
</protein>
<comment type="catalytic activity">
    <reaction evidence="1">
        <text>ATP + protein L-histidine = ADP + protein N-phospho-L-histidine.</text>
        <dbReference type="EC" id="2.7.13.3"/>
    </reaction>
</comment>
<dbReference type="GO" id="GO:0022857">
    <property type="term" value="F:transmembrane transporter activity"/>
    <property type="evidence" value="ECO:0007669"/>
    <property type="project" value="InterPro"/>
</dbReference>
<dbReference type="SMART" id="SM00387">
    <property type="entry name" value="HATPase_c"/>
    <property type="match status" value="1"/>
</dbReference>
<dbReference type="Pfam" id="PF12860">
    <property type="entry name" value="PAS_7"/>
    <property type="match status" value="1"/>
</dbReference>
<dbReference type="AlphaFoldDB" id="A0AAW3ZKA4"/>
<organism evidence="16 17">
    <name type="scientific">Pseudomarimonas arenosa</name>
    <dbReference type="NCBI Taxonomy" id="2774145"/>
    <lineage>
        <taxon>Bacteria</taxon>
        <taxon>Pseudomonadati</taxon>
        <taxon>Pseudomonadota</taxon>
        <taxon>Gammaproteobacteria</taxon>
        <taxon>Lysobacterales</taxon>
        <taxon>Lysobacteraceae</taxon>
        <taxon>Pseudomarimonas</taxon>
    </lineage>
</organism>
<evidence type="ECO:0000256" key="5">
    <source>
        <dbReference type="ARBA" id="ARBA00022553"/>
    </source>
</evidence>
<dbReference type="CDD" id="cd00130">
    <property type="entry name" value="PAS"/>
    <property type="match status" value="1"/>
</dbReference>
<dbReference type="Pfam" id="PF02518">
    <property type="entry name" value="HATPase_c"/>
    <property type="match status" value="1"/>
</dbReference>
<dbReference type="InterPro" id="IPR001734">
    <property type="entry name" value="Na/solute_symporter"/>
</dbReference>
<evidence type="ECO:0000259" key="15">
    <source>
        <dbReference type="PROSITE" id="PS50110"/>
    </source>
</evidence>
<evidence type="ECO:0000256" key="11">
    <source>
        <dbReference type="PROSITE-ProRule" id="PRU00169"/>
    </source>
</evidence>
<keyword evidence="12" id="KW-0175">Coiled coil</keyword>
<dbReference type="SMART" id="SM00091">
    <property type="entry name" value="PAS"/>
    <property type="match status" value="1"/>
</dbReference>
<evidence type="ECO:0000256" key="10">
    <source>
        <dbReference type="ARBA" id="ARBA00023136"/>
    </source>
</evidence>
<feature type="transmembrane region" description="Helical" evidence="13">
    <location>
        <begin position="185"/>
        <end position="209"/>
    </location>
</feature>
<feature type="transmembrane region" description="Helical" evidence="13">
    <location>
        <begin position="36"/>
        <end position="53"/>
    </location>
</feature>
<dbReference type="CDD" id="cd00082">
    <property type="entry name" value="HisKA"/>
    <property type="match status" value="1"/>
</dbReference>
<dbReference type="InterPro" id="IPR001789">
    <property type="entry name" value="Sig_transdc_resp-reg_receiver"/>
</dbReference>
<dbReference type="PROSITE" id="PS50110">
    <property type="entry name" value="RESPONSE_REGULATORY"/>
    <property type="match status" value="1"/>
</dbReference>
<dbReference type="InterPro" id="IPR004358">
    <property type="entry name" value="Sig_transdc_His_kin-like_C"/>
</dbReference>
<dbReference type="SUPFAM" id="SSF55874">
    <property type="entry name" value="ATPase domain of HSP90 chaperone/DNA topoisomerase II/histidine kinase"/>
    <property type="match status" value="1"/>
</dbReference>
<evidence type="ECO:0000256" key="12">
    <source>
        <dbReference type="SAM" id="Coils"/>
    </source>
</evidence>
<feature type="transmembrane region" description="Helical" evidence="13">
    <location>
        <begin position="65"/>
        <end position="84"/>
    </location>
</feature>
<dbReference type="InterPro" id="IPR036890">
    <property type="entry name" value="HATPase_C_sf"/>
</dbReference>
<dbReference type="InterPro" id="IPR005467">
    <property type="entry name" value="His_kinase_dom"/>
</dbReference>
<keyword evidence="9 13" id="KW-1133">Transmembrane helix</keyword>
<comment type="subcellular location">
    <subcellularLocation>
        <location evidence="2">Membrane</location>
        <topology evidence="2">Multi-pass membrane protein</topology>
    </subcellularLocation>
</comment>
<dbReference type="RefSeq" id="WP_192029935.1">
    <property type="nucleotide sequence ID" value="NZ_JACYTR010000024.1"/>
</dbReference>
<dbReference type="GO" id="GO:0009927">
    <property type="term" value="F:histidine phosphotransfer kinase activity"/>
    <property type="evidence" value="ECO:0007669"/>
    <property type="project" value="TreeGrafter"/>
</dbReference>
<feature type="transmembrane region" description="Helical" evidence="13">
    <location>
        <begin position="113"/>
        <end position="131"/>
    </location>
</feature>
<keyword evidence="8" id="KW-0418">Kinase</keyword>
<dbReference type="PROSITE" id="PS50283">
    <property type="entry name" value="NA_SOLUT_SYMP_3"/>
    <property type="match status" value="1"/>
</dbReference>
<dbReference type="Gene3D" id="3.30.450.20">
    <property type="entry name" value="PAS domain"/>
    <property type="match status" value="1"/>
</dbReference>
<gene>
    <name evidence="16" type="ORF">IFO71_12275</name>
</gene>
<dbReference type="Gene3D" id="1.10.287.130">
    <property type="match status" value="1"/>
</dbReference>
<keyword evidence="6" id="KW-0808">Transferase</keyword>
<dbReference type="InterPro" id="IPR035965">
    <property type="entry name" value="PAS-like_dom_sf"/>
</dbReference>
<keyword evidence="7 13" id="KW-0812">Transmembrane</keyword>
<dbReference type="CDD" id="cd00156">
    <property type="entry name" value="REC"/>
    <property type="match status" value="1"/>
</dbReference>
<keyword evidence="10 13" id="KW-0472">Membrane</keyword>
<feature type="coiled-coil region" evidence="12">
    <location>
        <begin position="721"/>
        <end position="755"/>
    </location>
</feature>
<dbReference type="SUPFAM" id="SSF52172">
    <property type="entry name" value="CheY-like"/>
    <property type="match status" value="1"/>
</dbReference>
<evidence type="ECO:0000256" key="8">
    <source>
        <dbReference type="ARBA" id="ARBA00022777"/>
    </source>
</evidence>
<dbReference type="PANTHER" id="PTHR43047:SF9">
    <property type="entry name" value="HISTIDINE KINASE"/>
    <property type="match status" value="1"/>
</dbReference>
<dbReference type="Pfam" id="PF00072">
    <property type="entry name" value="Response_reg"/>
    <property type="match status" value="1"/>
</dbReference>
<feature type="transmembrane region" description="Helical" evidence="13">
    <location>
        <begin position="234"/>
        <end position="251"/>
    </location>
</feature>
<evidence type="ECO:0000259" key="14">
    <source>
        <dbReference type="PROSITE" id="PS50109"/>
    </source>
</evidence>